<reference evidence="1 2" key="1">
    <citation type="submission" date="2015-01" db="EMBL/GenBank/DDBJ databases">
        <title>Genome Sequencing of Rickettsiales.</title>
        <authorList>
            <person name="Daugherty S.C."/>
            <person name="Su Q."/>
            <person name="Abolude K."/>
            <person name="Beier-Sexton M."/>
            <person name="Carlyon J.A."/>
            <person name="Carter R."/>
            <person name="Day N.P."/>
            <person name="Dumler S.J."/>
            <person name="Dyachenko V."/>
            <person name="Godinez A."/>
            <person name="Kurtti T.J."/>
            <person name="Lichay M."/>
            <person name="Mullins K.E."/>
            <person name="Ott S."/>
            <person name="Pappas-Brown V."/>
            <person name="Paris D.H."/>
            <person name="Patel P."/>
            <person name="Richards A.L."/>
            <person name="Sadzewicz L."/>
            <person name="Sears K."/>
            <person name="Seidman D."/>
            <person name="Sengamalay N."/>
            <person name="Stenos J."/>
            <person name="Tallon L.J."/>
            <person name="Vincent G."/>
            <person name="Fraser C.M."/>
            <person name="Munderloh U."/>
            <person name="Dunning-Hotopp J.C."/>
        </authorList>
    </citation>
    <scope>NUCLEOTIDE SEQUENCE [LARGE SCALE GENOMIC DNA]</scope>
    <source>
        <strain evidence="1 2">TA716</strain>
    </source>
</reference>
<comment type="caution">
    <text evidence="1">The sequence shown here is derived from an EMBL/GenBank/DDBJ whole genome shotgun (WGS) entry which is preliminary data.</text>
</comment>
<dbReference type="Gene3D" id="1.25.40.20">
    <property type="entry name" value="Ankyrin repeat-containing domain"/>
    <property type="match status" value="1"/>
</dbReference>
<dbReference type="AlphaFoldDB" id="A0A0F3NQ76"/>
<name>A0A0F3NQ76_ORITS</name>
<dbReference type="PATRIC" id="fig|1359175.3.peg.1511"/>
<gene>
    <name evidence="1" type="ORF">OTSTA716_2773</name>
</gene>
<dbReference type="EMBL" id="LAOA01000219">
    <property type="protein sequence ID" value="KJV69857.1"/>
    <property type="molecule type" value="Genomic_DNA"/>
</dbReference>
<dbReference type="SUPFAM" id="SSF48403">
    <property type="entry name" value="Ankyrin repeat"/>
    <property type="match status" value="1"/>
</dbReference>
<dbReference type="RefSeq" id="WP_045917817.1">
    <property type="nucleotide sequence ID" value="NZ_LAOA01000219.1"/>
</dbReference>
<accession>A0A0F3NQ76</accession>
<evidence type="ECO:0000313" key="2">
    <source>
        <dbReference type="Proteomes" id="UP000033671"/>
    </source>
</evidence>
<sequence length="521" mass="58781">MKNSINLQLAIEQGNYSDIKKALDNGASISNLNNIKLFDKLINIACVNDDYNLAKEVIEVMSQFVDHNIDLLKFAINTGNYSSIIATLEAMRKNVLDKLSSNERNSCLKIVTENRNYDAINQALEYGADIKTLDNNLKDIALEAVSKISDYNLIKEGLQYGAEMRNLTNRSKYNIMISAIENNDNDLIKKAANLFENFDELNKDECSNIRLQRNIMNGLKFSYHNTDDIIEGINKYYTFYGAKHLIDHCSADLHGLTVGGRSVVVYEITECNMLETILHISKSIDNNRIDQMKISAPIFNSIVQCYSHQIAIRYTADKSNLQIAYLYGQVKRAILNSAIDIDGFNDVKSYLLRIASEKNDFNVVKEMLTLGVNPGNMLSSSGVLSKEMTDVWNTYKWLESKNYLSNNALTPNSIKYCFKVYEWILAEKYIDKSIPDIITCFIECDLSASILAAIVTEPTYYNTKLYDCFMELIKGGISDNNVDVSDCSPAVSSIAKATDNMSEINIPLGENYSTFADKEYC</sequence>
<organism evidence="1 2">
    <name type="scientific">Orientia tsutsugamushi str. TA716</name>
    <dbReference type="NCBI Taxonomy" id="1359175"/>
    <lineage>
        <taxon>Bacteria</taxon>
        <taxon>Pseudomonadati</taxon>
        <taxon>Pseudomonadota</taxon>
        <taxon>Alphaproteobacteria</taxon>
        <taxon>Rickettsiales</taxon>
        <taxon>Rickettsiaceae</taxon>
        <taxon>Rickettsieae</taxon>
        <taxon>Orientia</taxon>
    </lineage>
</organism>
<evidence type="ECO:0000313" key="1">
    <source>
        <dbReference type="EMBL" id="KJV69857.1"/>
    </source>
</evidence>
<protein>
    <submittedName>
        <fullName evidence="1">Ankyrin repeat family protein</fullName>
    </submittedName>
</protein>
<dbReference type="Proteomes" id="UP000033671">
    <property type="component" value="Unassembled WGS sequence"/>
</dbReference>
<proteinExistence type="predicted"/>
<dbReference type="InterPro" id="IPR036770">
    <property type="entry name" value="Ankyrin_rpt-contain_sf"/>
</dbReference>